<protein>
    <submittedName>
        <fullName evidence="1">AAA family ATPase</fullName>
    </submittedName>
</protein>
<reference evidence="1 2" key="1">
    <citation type="submission" date="2024-03" db="EMBL/GenBank/DDBJ databases">
        <title>Natural products discovery in diverse microorganisms through a two-stage MS feature dereplication strategy.</title>
        <authorList>
            <person name="Zhang R."/>
        </authorList>
    </citation>
    <scope>NUCLEOTIDE SEQUENCE [LARGE SCALE GENOMIC DNA]</scope>
    <source>
        <strain evidence="1 2">18930</strain>
    </source>
</reference>
<dbReference type="EMBL" id="CP147846">
    <property type="protein sequence ID" value="WXG66548.1"/>
    <property type="molecule type" value="Genomic_DNA"/>
</dbReference>
<proteinExistence type="predicted"/>
<dbReference type="Gene3D" id="3.40.50.300">
    <property type="entry name" value="P-loop containing nucleotide triphosphate hydrolases"/>
    <property type="match status" value="1"/>
</dbReference>
<dbReference type="RefSeq" id="WP_338885995.1">
    <property type="nucleotide sequence ID" value="NZ_CP147846.1"/>
</dbReference>
<dbReference type="Pfam" id="PF13671">
    <property type="entry name" value="AAA_33"/>
    <property type="match status" value="1"/>
</dbReference>
<sequence length="509" mass="55418">MTELDPPSPVDTESRYKTTGSALVRETHSAYVFLLDTVAYKKKKSIRTDFLDFSSVDSRWSALDREYTLNCRFAPDVYLGIAELTDPTGGPAEPLLKMRRLPDSAKLSTLAAAGTDLTDNLSDIARIVASVHLRSPRNHTISHEGTREALRGRWQANLHELRALAPGIIDDTVVDAIEARSARYIDGRGALFDARIASGRVVDGHGDLLADDVFCMPDGPRILDCLDFDDSLRYLDGIDDAACLAMDLEYHHRPDAAHDFLDAYLEAACDAPPASLVHHYIAYRATMRAKVACIRALQGCTESRIDASHHAQLALQHLESATVTLTLIGGLPGTGKSSLASALAEKVAAVVLSSDIVRKELAGLEPSDPHPEAVGQGLYTPSMTDHAYAELMRRARTELAAGRSVIVDASWSDPSMRDRARLVAAMSCAELVELECSAPAAASLHRIETRASRVSDATREVYEAMARTRKAWPTATDIDCSHTVPESLDAAYAQWRAVVRIPLLESAVH</sequence>
<dbReference type="SUPFAM" id="SSF56112">
    <property type="entry name" value="Protein kinase-like (PK-like)"/>
    <property type="match status" value="1"/>
</dbReference>
<evidence type="ECO:0000313" key="1">
    <source>
        <dbReference type="EMBL" id="WXG66548.1"/>
    </source>
</evidence>
<dbReference type="InterPro" id="IPR011009">
    <property type="entry name" value="Kinase-like_dom_sf"/>
</dbReference>
<evidence type="ECO:0000313" key="2">
    <source>
        <dbReference type="Proteomes" id="UP001432000"/>
    </source>
</evidence>
<name>A0ABZ2PHF0_9NOCA</name>
<dbReference type="Proteomes" id="UP001432000">
    <property type="component" value="Chromosome"/>
</dbReference>
<dbReference type="PANTHER" id="PTHR43883:SF1">
    <property type="entry name" value="GLUCONOKINASE"/>
    <property type="match status" value="1"/>
</dbReference>
<keyword evidence="2" id="KW-1185">Reference proteome</keyword>
<dbReference type="InterPro" id="IPR052732">
    <property type="entry name" value="Cell-binding_unc_protein"/>
</dbReference>
<organism evidence="1 2">
    <name type="scientific">Rhodococcus sovatensis</name>
    <dbReference type="NCBI Taxonomy" id="1805840"/>
    <lineage>
        <taxon>Bacteria</taxon>
        <taxon>Bacillati</taxon>
        <taxon>Actinomycetota</taxon>
        <taxon>Actinomycetes</taxon>
        <taxon>Mycobacteriales</taxon>
        <taxon>Nocardiaceae</taxon>
        <taxon>Rhodococcus</taxon>
    </lineage>
</organism>
<dbReference type="InterPro" id="IPR027417">
    <property type="entry name" value="P-loop_NTPase"/>
</dbReference>
<accession>A0ABZ2PHF0</accession>
<gene>
    <name evidence="1" type="ORF">WDS16_14695</name>
</gene>
<dbReference type="SUPFAM" id="SSF52540">
    <property type="entry name" value="P-loop containing nucleoside triphosphate hydrolases"/>
    <property type="match status" value="1"/>
</dbReference>
<dbReference type="PANTHER" id="PTHR43883">
    <property type="entry name" value="SLR0207 PROTEIN"/>
    <property type="match status" value="1"/>
</dbReference>